<evidence type="ECO:0000313" key="1">
    <source>
        <dbReference type="EMBL" id="CAH2283607.1"/>
    </source>
</evidence>
<dbReference type="EMBL" id="OW240915">
    <property type="protein sequence ID" value="CAH2283607.1"/>
    <property type="molecule type" value="Genomic_DNA"/>
</dbReference>
<organism evidence="1 2">
    <name type="scientific">Pelobates cultripes</name>
    <name type="common">Western spadefoot toad</name>
    <dbReference type="NCBI Taxonomy" id="61616"/>
    <lineage>
        <taxon>Eukaryota</taxon>
        <taxon>Metazoa</taxon>
        <taxon>Chordata</taxon>
        <taxon>Craniata</taxon>
        <taxon>Vertebrata</taxon>
        <taxon>Euteleostomi</taxon>
        <taxon>Amphibia</taxon>
        <taxon>Batrachia</taxon>
        <taxon>Anura</taxon>
        <taxon>Pelobatoidea</taxon>
        <taxon>Pelobatidae</taxon>
        <taxon>Pelobates</taxon>
    </lineage>
</organism>
<dbReference type="PANTHER" id="PTHR21301:SF12">
    <property type="match status" value="1"/>
</dbReference>
<evidence type="ECO:0000313" key="2">
    <source>
        <dbReference type="Proteomes" id="UP001295444"/>
    </source>
</evidence>
<dbReference type="PANTHER" id="PTHR21301">
    <property type="entry name" value="REVERSE TRANSCRIPTASE"/>
    <property type="match status" value="1"/>
</dbReference>
<proteinExistence type="predicted"/>
<reference evidence="1" key="1">
    <citation type="submission" date="2022-03" db="EMBL/GenBank/DDBJ databases">
        <authorList>
            <person name="Alioto T."/>
            <person name="Alioto T."/>
            <person name="Gomez Garrido J."/>
        </authorList>
    </citation>
    <scope>NUCLEOTIDE SEQUENCE</scope>
</reference>
<gene>
    <name evidence="1" type="ORF">PECUL_23A054549</name>
</gene>
<feature type="non-terminal residue" evidence="1">
    <location>
        <position position="83"/>
    </location>
</feature>
<protein>
    <recommendedName>
        <fullName evidence="3">Reverse transcriptase domain-containing protein</fullName>
    </recommendedName>
</protein>
<sequence length="83" mass="9984">MAPMYANAYMFQYEQQNILSEYGHLIKGYYHYIDDNLIVWQGMEQQALDMIQTINNLRSPVWMTSNISYDWVYYLDLEISVNN</sequence>
<dbReference type="Proteomes" id="UP001295444">
    <property type="component" value="Chromosome 04"/>
</dbReference>
<name>A0AAD1W512_PELCU</name>
<accession>A0AAD1W512</accession>
<dbReference type="AlphaFoldDB" id="A0AAD1W512"/>
<evidence type="ECO:0008006" key="3">
    <source>
        <dbReference type="Google" id="ProtNLM"/>
    </source>
</evidence>
<keyword evidence="2" id="KW-1185">Reference proteome</keyword>